<feature type="compositionally biased region" description="Basic residues" evidence="1">
    <location>
        <begin position="40"/>
        <end position="49"/>
    </location>
</feature>
<feature type="non-terminal residue" evidence="2">
    <location>
        <position position="1"/>
    </location>
</feature>
<dbReference type="Proteomes" id="UP000789396">
    <property type="component" value="Unassembled WGS sequence"/>
</dbReference>
<name>A0A9N9K5U4_9GLOM</name>
<dbReference type="OrthoDB" id="10514378at2759"/>
<sequence length="226" mass="24907">GEGLEDQFAHRAKTTSAKPYAKPTNTKYTSSKSLEDILHAKHTSTKSHAKTTGANAHIRPYTKPTSTKRTSSKSLDLLNLHAKPTNIKDIEGLLKLHEHTSTKSYSKSTGAKDKPHVRSTSIKPYVKPTNAKESGTKGLDDLHKLHPEPTNIKDNPKFNVKSTEAKEREKPTGAKGQVKPTDIKDKPKFNVKSTEVKEHEKPTGTKGQVKPTGINDKPKFTVKSTE</sequence>
<feature type="region of interest" description="Disordered" evidence="1">
    <location>
        <begin position="1"/>
        <end position="79"/>
    </location>
</feature>
<protein>
    <submittedName>
        <fullName evidence="2">9957_t:CDS:1</fullName>
    </submittedName>
</protein>
<organism evidence="2 3">
    <name type="scientific">Racocetra fulgida</name>
    <dbReference type="NCBI Taxonomy" id="60492"/>
    <lineage>
        <taxon>Eukaryota</taxon>
        <taxon>Fungi</taxon>
        <taxon>Fungi incertae sedis</taxon>
        <taxon>Mucoromycota</taxon>
        <taxon>Glomeromycotina</taxon>
        <taxon>Glomeromycetes</taxon>
        <taxon>Diversisporales</taxon>
        <taxon>Gigasporaceae</taxon>
        <taxon>Racocetra</taxon>
    </lineage>
</organism>
<feature type="non-terminal residue" evidence="2">
    <location>
        <position position="226"/>
    </location>
</feature>
<dbReference type="EMBL" id="CAJVPZ010087264">
    <property type="protein sequence ID" value="CAG8812647.1"/>
    <property type="molecule type" value="Genomic_DNA"/>
</dbReference>
<feature type="compositionally biased region" description="Basic and acidic residues" evidence="1">
    <location>
        <begin position="163"/>
        <end position="172"/>
    </location>
</feature>
<feature type="compositionally biased region" description="Low complexity" evidence="1">
    <location>
        <begin position="62"/>
        <end position="74"/>
    </location>
</feature>
<dbReference type="AlphaFoldDB" id="A0A9N9K5U4"/>
<keyword evidence="3" id="KW-1185">Reference proteome</keyword>
<feature type="region of interest" description="Disordered" evidence="1">
    <location>
        <begin position="100"/>
        <end position="226"/>
    </location>
</feature>
<proteinExistence type="predicted"/>
<evidence type="ECO:0000313" key="3">
    <source>
        <dbReference type="Proteomes" id="UP000789396"/>
    </source>
</evidence>
<evidence type="ECO:0000256" key="1">
    <source>
        <dbReference type="SAM" id="MobiDB-lite"/>
    </source>
</evidence>
<comment type="caution">
    <text evidence="2">The sequence shown here is derived from an EMBL/GenBank/DDBJ whole genome shotgun (WGS) entry which is preliminary data.</text>
</comment>
<feature type="compositionally biased region" description="Basic and acidic residues" evidence="1">
    <location>
        <begin position="181"/>
        <end position="203"/>
    </location>
</feature>
<gene>
    <name evidence="2" type="ORF">RFULGI_LOCUS18930</name>
</gene>
<feature type="compositionally biased region" description="Polar residues" evidence="1">
    <location>
        <begin position="23"/>
        <end position="32"/>
    </location>
</feature>
<accession>A0A9N9K5U4</accession>
<evidence type="ECO:0000313" key="2">
    <source>
        <dbReference type="EMBL" id="CAG8812647.1"/>
    </source>
</evidence>
<reference evidence="2" key="1">
    <citation type="submission" date="2021-06" db="EMBL/GenBank/DDBJ databases">
        <authorList>
            <person name="Kallberg Y."/>
            <person name="Tangrot J."/>
            <person name="Rosling A."/>
        </authorList>
    </citation>
    <scope>NUCLEOTIDE SEQUENCE</scope>
    <source>
        <strain evidence="2">IN212</strain>
    </source>
</reference>
<feature type="compositionally biased region" description="Basic and acidic residues" evidence="1">
    <location>
        <begin position="134"/>
        <end position="147"/>
    </location>
</feature>